<proteinExistence type="predicted"/>
<gene>
    <name evidence="1" type="ORF">CPB84DRAFT_1848108</name>
</gene>
<dbReference type="Gene3D" id="1.20.1280.50">
    <property type="match status" value="1"/>
</dbReference>
<evidence type="ECO:0000313" key="2">
    <source>
        <dbReference type="Proteomes" id="UP000724874"/>
    </source>
</evidence>
<dbReference type="EMBL" id="JADNYJ010000059">
    <property type="protein sequence ID" value="KAF8896745.1"/>
    <property type="molecule type" value="Genomic_DNA"/>
</dbReference>
<accession>A0A9P5NLG3</accession>
<name>A0A9P5NLG3_GYMJU</name>
<sequence length="375" mass="42316">MQKHIPLTTNWVVENVPVDIWWTIFNILITQLRAPDPDSDPTQAALVLTHVCSSWRTIASNTPELWTNVDVCIISEEEKGSSPEMHQAKDLTVDLGILDRLQLLDKSLFDDIMVKAQPAPQLTKLSLCITDNVVHFPPILLTSWSPAPFLQSLLLNGAAGLTTLEIDTNVSIEAFFSLISTTPSLQNGIFKKIEGEAPAEDSTVTPICLPFLQVLQMGGDCWETEECPPLMDLLLFINVPQLTILKLQKDCQISVDAFIQNSSCKLKHLHMDIEESHQIEKIECLKLLPCLESFDISTLSKSQRDRRDANYVREVFTTTMTEWDGAKRKFMICPKLKIKLDYGALANTDMTIFSDMVEARWEHSGRSNKFEVEIK</sequence>
<organism evidence="1 2">
    <name type="scientific">Gymnopilus junonius</name>
    <name type="common">Spectacular rustgill mushroom</name>
    <name type="synonym">Gymnopilus spectabilis subsp. junonius</name>
    <dbReference type="NCBI Taxonomy" id="109634"/>
    <lineage>
        <taxon>Eukaryota</taxon>
        <taxon>Fungi</taxon>
        <taxon>Dikarya</taxon>
        <taxon>Basidiomycota</taxon>
        <taxon>Agaricomycotina</taxon>
        <taxon>Agaricomycetes</taxon>
        <taxon>Agaricomycetidae</taxon>
        <taxon>Agaricales</taxon>
        <taxon>Agaricineae</taxon>
        <taxon>Hymenogastraceae</taxon>
        <taxon>Gymnopilus</taxon>
    </lineage>
</organism>
<keyword evidence="2" id="KW-1185">Reference proteome</keyword>
<dbReference type="OrthoDB" id="2269034at2759"/>
<evidence type="ECO:0000313" key="1">
    <source>
        <dbReference type="EMBL" id="KAF8896745.1"/>
    </source>
</evidence>
<comment type="caution">
    <text evidence="1">The sequence shown here is derived from an EMBL/GenBank/DDBJ whole genome shotgun (WGS) entry which is preliminary data.</text>
</comment>
<protein>
    <recommendedName>
        <fullName evidence="3">F-box domain-containing protein</fullName>
    </recommendedName>
</protein>
<evidence type="ECO:0008006" key="3">
    <source>
        <dbReference type="Google" id="ProtNLM"/>
    </source>
</evidence>
<dbReference type="Proteomes" id="UP000724874">
    <property type="component" value="Unassembled WGS sequence"/>
</dbReference>
<reference evidence="1" key="1">
    <citation type="submission" date="2020-11" db="EMBL/GenBank/DDBJ databases">
        <authorList>
            <consortium name="DOE Joint Genome Institute"/>
            <person name="Ahrendt S."/>
            <person name="Riley R."/>
            <person name="Andreopoulos W."/>
            <person name="LaButti K."/>
            <person name="Pangilinan J."/>
            <person name="Ruiz-duenas F.J."/>
            <person name="Barrasa J.M."/>
            <person name="Sanchez-Garcia M."/>
            <person name="Camarero S."/>
            <person name="Miyauchi S."/>
            <person name="Serrano A."/>
            <person name="Linde D."/>
            <person name="Babiker R."/>
            <person name="Drula E."/>
            <person name="Ayuso-Fernandez I."/>
            <person name="Pacheco R."/>
            <person name="Padilla G."/>
            <person name="Ferreira P."/>
            <person name="Barriuso J."/>
            <person name="Kellner H."/>
            <person name="Castanera R."/>
            <person name="Alfaro M."/>
            <person name="Ramirez L."/>
            <person name="Pisabarro A.G."/>
            <person name="Kuo A."/>
            <person name="Tritt A."/>
            <person name="Lipzen A."/>
            <person name="He G."/>
            <person name="Yan M."/>
            <person name="Ng V."/>
            <person name="Cullen D."/>
            <person name="Martin F."/>
            <person name="Rosso M.-N."/>
            <person name="Henrissat B."/>
            <person name="Hibbett D."/>
            <person name="Martinez A.T."/>
            <person name="Grigoriev I.V."/>
        </authorList>
    </citation>
    <scope>NUCLEOTIDE SEQUENCE</scope>
    <source>
        <strain evidence="1">AH 44721</strain>
    </source>
</reference>
<dbReference type="AlphaFoldDB" id="A0A9P5NLG3"/>